<dbReference type="Pfam" id="PF04545">
    <property type="entry name" value="Sigma70_r4"/>
    <property type="match status" value="1"/>
</dbReference>
<evidence type="ECO:0000259" key="2">
    <source>
        <dbReference type="PROSITE" id="PS51913"/>
    </source>
</evidence>
<protein>
    <recommendedName>
        <fullName evidence="2">HTH HARE-type domain-containing protein</fullName>
    </recommendedName>
</protein>
<dbReference type="CDD" id="cd06171">
    <property type="entry name" value="Sigma70_r4"/>
    <property type="match status" value="1"/>
</dbReference>
<dbReference type="InterPro" id="IPR036388">
    <property type="entry name" value="WH-like_DNA-bd_sf"/>
</dbReference>
<keyword evidence="1" id="KW-0804">Transcription</keyword>
<name>A0A2G9Z9J5_9BACT</name>
<dbReference type="PANTHER" id="PTHR30603:SF47">
    <property type="entry name" value="RNA POLYMERASE SIGMA FACTOR SIGD, CHLOROPLASTIC"/>
    <property type="match status" value="1"/>
</dbReference>
<dbReference type="EMBL" id="PCRZ01000034">
    <property type="protein sequence ID" value="PIP29827.1"/>
    <property type="molecule type" value="Genomic_DNA"/>
</dbReference>
<evidence type="ECO:0000313" key="4">
    <source>
        <dbReference type="Proteomes" id="UP000228812"/>
    </source>
</evidence>
<dbReference type="GO" id="GO:0006352">
    <property type="term" value="P:DNA-templated transcription initiation"/>
    <property type="evidence" value="ECO:0007669"/>
    <property type="project" value="InterPro"/>
</dbReference>
<feature type="domain" description="HTH HARE-type" evidence="2">
    <location>
        <begin position="211"/>
        <end position="275"/>
    </location>
</feature>
<dbReference type="PANTHER" id="PTHR30603">
    <property type="entry name" value="RNA POLYMERASE SIGMA FACTOR RPO"/>
    <property type="match status" value="1"/>
</dbReference>
<accession>A0A2G9Z9J5</accession>
<sequence>MNKSIDQLLERLFADLNPKQRKVVAGRFGLKSGEGITLQEIGDELGITRERVRQIEVQTMKKLGTSVRREAGEFLAAAEKFLRNVGGVRRDDCFMRDLAHALFPKDTSRYLEEKVRFLLLAAGTPSFARENETMHAFWYADDAAQKKLLDFVRRVTQFFKKTDRRDVLEGRAHLAECRDFSSCHMLSIPKYIGANVFGDVGLREWPEIEPKTVRDKAYLVLKKHEKPLHFTDVAKHIAKYGIDAKPAHVQTVHNELIKDGRFVLVGRGIYGLREHGYEPGTVREVIARLLKKHGPLAAPKVVQLVNRERFLKENTILLGLQNKRHFKRLGDG</sequence>
<dbReference type="Gene3D" id="1.10.10.1250">
    <property type="entry name" value="RNA polymerase, subunit delta, N-terminal domain"/>
    <property type="match status" value="1"/>
</dbReference>
<dbReference type="Proteomes" id="UP000228812">
    <property type="component" value="Unassembled WGS sequence"/>
</dbReference>
<feature type="non-terminal residue" evidence="3">
    <location>
        <position position="332"/>
    </location>
</feature>
<gene>
    <name evidence="3" type="ORF">COX26_02045</name>
</gene>
<dbReference type="Pfam" id="PF05066">
    <property type="entry name" value="HARE-HTH"/>
    <property type="match status" value="1"/>
</dbReference>
<dbReference type="InterPro" id="IPR007759">
    <property type="entry name" value="Asxl_HARE-HTH"/>
</dbReference>
<dbReference type="InterPro" id="IPR000943">
    <property type="entry name" value="RNA_pol_sigma70"/>
</dbReference>
<organism evidence="3 4">
    <name type="scientific">Candidatus Jorgensenbacteria bacterium CG23_combo_of_CG06-09_8_20_14_all_54_14</name>
    <dbReference type="NCBI Taxonomy" id="1974595"/>
    <lineage>
        <taxon>Bacteria</taxon>
        <taxon>Candidatus Joergenseniibacteriota</taxon>
    </lineage>
</organism>
<dbReference type="GO" id="GO:0003700">
    <property type="term" value="F:DNA-binding transcription factor activity"/>
    <property type="evidence" value="ECO:0007669"/>
    <property type="project" value="InterPro"/>
</dbReference>
<dbReference type="InterPro" id="IPR050239">
    <property type="entry name" value="Sigma-70_RNA_pol_init_factors"/>
</dbReference>
<reference evidence="3 4" key="1">
    <citation type="submission" date="2017-09" db="EMBL/GenBank/DDBJ databases">
        <title>Depth-based differentiation of microbial function through sediment-hosted aquifers and enrichment of novel symbionts in the deep terrestrial subsurface.</title>
        <authorList>
            <person name="Probst A.J."/>
            <person name="Ladd B."/>
            <person name="Jarett J.K."/>
            <person name="Geller-Mcgrath D.E."/>
            <person name="Sieber C.M."/>
            <person name="Emerson J.B."/>
            <person name="Anantharaman K."/>
            <person name="Thomas B.C."/>
            <person name="Malmstrom R."/>
            <person name="Stieglmeier M."/>
            <person name="Klingl A."/>
            <person name="Woyke T."/>
            <person name="Ryan C.M."/>
            <person name="Banfield J.F."/>
        </authorList>
    </citation>
    <scope>NUCLEOTIDE SEQUENCE [LARGE SCALE GENOMIC DNA]</scope>
    <source>
        <strain evidence="3">CG23_combo_of_CG06-09_8_20_14_all_54_14</strain>
    </source>
</reference>
<proteinExistence type="predicted"/>
<dbReference type="PRINTS" id="PR00046">
    <property type="entry name" value="SIGMA70FCT"/>
</dbReference>
<dbReference type="PROSITE" id="PS51913">
    <property type="entry name" value="HTH_HARE"/>
    <property type="match status" value="1"/>
</dbReference>
<dbReference type="InterPro" id="IPR007630">
    <property type="entry name" value="RNA_pol_sigma70_r4"/>
</dbReference>
<dbReference type="Gene3D" id="1.10.10.10">
    <property type="entry name" value="Winged helix-like DNA-binding domain superfamily/Winged helix DNA-binding domain"/>
    <property type="match status" value="1"/>
</dbReference>
<evidence type="ECO:0000313" key="3">
    <source>
        <dbReference type="EMBL" id="PIP29827.1"/>
    </source>
</evidence>
<dbReference type="AlphaFoldDB" id="A0A2G9Z9J5"/>
<comment type="caution">
    <text evidence="3">The sequence shown here is derived from an EMBL/GenBank/DDBJ whole genome shotgun (WGS) entry which is preliminary data.</text>
</comment>
<dbReference type="PROSITE" id="PS00716">
    <property type="entry name" value="SIGMA70_2"/>
    <property type="match status" value="1"/>
</dbReference>
<dbReference type="InterPro" id="IPR038087">
    <property type="entry name" value="RNAP_delta_N_dom_sf"/>
</dbReference>
<evidence type="ECO:0000256" key="1">
    <source>
        <dbReference type="ARBA" id="ARBA00023163"/>
    </source>
</evidence>
<dbReference type="SUPFAM" id="SSF88659">
    <property type="entry name" value="Sigma3 and sigma4 domains of RNA polymerase sigma factors"/>
    <property type="match status" value="1"/>
</dbReference>
<dbReference type="InterPro" id="IPR013324">
    <property type="entry name" value="RNA_pol_sigma_r3/r4-like"/>
</dbReference>